<keyword evidence="2" id="KW-1185">Reference proteome</keyword>
<evidence type="ECO:0008006" key="3">
    <source>
        <dbReference type="Google" id="ProtNLM"/>
    </source>
</evidence>
<proteinExistence type="predicted"/>
<name>A0ABT4A909_9BACT</name>
<organism evidence="1 2">
    <name type="scientific">Archangium lansingense</name>
    <dbReference type="NCBI Taxonomy" id="2995310"/>
    <lineage>
        <taxon>Bacteria</taxon>
        <taxon>Pseudomonadati</taxon>
        <taxon>Myxococcota</taxon>
        <taxon>Myxococcia</taxon>
        <taxon>Myxococcales</taxon>
        <taxon>Cystobacterineae</taxon>
        <taxon>Archangiaceae</taxon>
        <taxon>Archangium</taxon>
    </lineage>
</organism>
<dbReference type="EMBL" id="JAPNKA010000001">
    <property type="protein sequence ID" value="MCY1078140.1"/>
    <property type="molecule type" value="Genomic_DNA"/>
</dbReference>
<accession>A0ABT4A909</accession>
<comment type="caution">
    <text evidence="1">The sequence shown here is derived from an EMBL/GenBank/DDBJ whole genome shotgun (WGS) entry which is preliminary data.</text>
</comment>
<sequence length="72" mass="8003">MTDWKTETATVDFRELDISELARVSGGYASEVMLNPQPLPPRSMRYLSSLSRVRLNPQPEPPGILFSPGVSL</sequence>
<reference evidence="1 2" key="1">
    <citation type="submission" date="2022-11" db="EMBL/GenBank/DDBJ databases">
        <title>Minimal conservation of predation-associated metabolite biosynthetic gene clusters underscores biosynthetic potential of Myxococcota including descriptions for ten novel species: Archangium lansinium sp. nov., Myxococcus landrumus sp. nov., Nannocystis bai.</title>
        <authorList>
            <person name="Ahearne A."/>
            <person name="Stevens C."/>
            <person name="Phillips K."/>
        </authorList>
    </citation>
    <scope>NUCLEOTIDE SEQUENCE [LARGE SCALE GENOMIC DNA]</scope>
    <source>
        <strain evidence="1 2">MIWBW</strain>
    </source>
</reference>
<dbReference type="RefSeq" id="WP_267536933.1">
    <property type="nucleotide sequence ID" value="NZ_JAPNKA010000001.1"/>
</dbReference>
<evidence type="ECO:0000313" key="1">
    <source>
        <dbReference type="EMBL" id="MCY1078140.1"/>
    </source>
</evidence>
<dbReference type="Proteomes" id="UP001207654">
    <property type="component" value="Unassembled WGS sequence"/>
</dbReference>
<protein>
    <recommendedName>
        <fullName evidence="3">Bacteriocin-like protein</fullName>
    </recommendedName>
</protein>
<evidence type="ECO:0000313" key="2">
    <source>
        <dbReference type="Proteomes" id="UP001207654"/>
    </source>
</evidence>
<gene>
    <name evidence="1" type="ORF">OV287_27055</name>
</gene>